<name>A0A0V1FQ27_TRIPS</name>
<evidence type="ECO:0000313" key="1">
    <source>
        <dbReference type="EMBL" id="KRY88134.1"/>
    </source>
</evidence>
<gene>
    <name evidence="1" type="ORF">T4D_9297</name>
</gene>
<accession>A0A0V1FQ27</accession>
<evidence type="ECO:0000313" key="2">
    <source>
        <dbReference type="Proteomes" id="UP000054995"/>
    </source>
</evidence>
<dbReference type="Proteomes" id="UP000054995">
    <property type="component" value="Unassembled WGS sequence"/>
</dbReference>
<dbReference type="OrthoDB" id="431720at2759"/>
<reference evidence="1 2" key="1">
    <citation type="submission" date="2015-01" db="EMBL/GenBank/DDBJ databases">
        <title>Evolution of Trichinella species and genotypes.</title>
        <authorList>
            <person name="Korhonen P.K."/>
            <person name="Edoardo P."/>
            <person name="Giuseppe L.R."/>
            <person name="Gasser R.B."/>
        </authorList>
    </citation>
    <scope>NUCLEOTIDE SEQUENCE [LARGE SCALE GENOMIC DNA]</scope>
    <source>
        <strain evidence="1">ISS470</strain>
    </source>
</reference>
<dbReference type="EMBL" id="JYDT01000045">
    <property type="protein sequence ID" value="KRY88134.1"/>
    <property type="molecule type" value="Genomic_DNA"/>
</dbReference>
<comment type="caution">
    <text evidence="1">The sequence shown here is derived from an EMBL/GenBank/DDBJ whole genome shotgun (WGS) entry which is preliminary data.</text>
</comment>
<protein>
    <submittedName>
        <fullName evidence="1">Uncharacterized protein</fullName>
    </submittedName>
</protein>
<organism evidence="1 2">
    <name type="scientific">Trichinella pseudospiralis</name>
    <name type="common">Parasitic roundworm</name>
    <dbReference type="NCBI Taxonomy" id="6337"/>
    <lineage>
        <taxon>Eukaryota</taxon>
        <taxon>Metazoa</taxon>
        <taxon>Ecdysozoa</taxon>
        <taxon>Nematoda</taxon>
        <taxon>Enoplea</taxon>
        <taxon>Dorylaimia</taxon>
        <taxon>Trichinellida</taxon>
        <taxon>Trichinellidae</taxon>
        <taxon>Trichinella</taxon>
    </lineage>
</organism>
<proteinExistence type="predicted"/>
<dbReference type="AlphaFoldDB" id="A0A0V1FQ27"/>
<keyword evidence="2" id="KW-1185">Reference proteome</keyword>
<sequence length="98" mass="10469">MVSQLDQIEKRIAVAAIAAAAAAAAALVIAVAAEAEEAETEAARQTSLDSSADKSSQARRIPGKRGDGKGPTSLFIFTENNFVRRYARTIIEWGYPFI</sequence>